<comment type="similarity">
    <text evidence="2 12">Belongs to the peptidase M48B family.</text>
</comment>
<evidence type="ECO:0000256" key="3">
    <source>
        <dbReference type="ARBA" id="ARBA00022475"/>
    </source>
</evidence>
<feature type="transmembrane region" description="Helical" evidence="12">
    <location>
        <begin position="162"/>
        <end position="182"/>
    </location>
</feature>
<dbReference type="InterPro" id="IPR001915">
    <property type="entry name" value="Peptidase_M48"/>
</dbReference>
<gene>
    <name evidence="12" type="primary">htpX</name>
    <name evidence="14" type="ORF">MED297_06888</name>
</gene>
<evidence type="ECO:0000256" key="2">
    <source>
        <dbReference type="ARBA" id="ARBA00009779"/>
    </source>
</evidence>
<feature type="active site" evidence="12">
    <location>
        <position position="144"/>
    </location>
</feature>
<comment type="subcellular location">
    <subcellularLocation>
        <location evidence="1 12">Cell membrane</location>
        <topology evidence="1 12">Multi-pass membrane protein</topology>
    </subcellularLocation>
</comment>
<dbReference type="CDD" id="cd07335">
    <property type="entry name" value="M48B_HtpX_like"/>
    <property type="match status" value="1"/>
</dbReference>
<dbReference type="GO" id="GO:0005886">
    <property type="term" value="C:plasma membrane"/>
    <property type="evidence" value="ECO:0007669"/>
    <property type="project" value="UniProtKB-SubCell"/>
</dbReference>
<feature type="transmembrane region" description="Helical" evidence="12">
    <location>
        <begin position="12"/>
        <end position="33"/>
    </location>
</feature>
<dbReference type="EC" id="3.4.24.-" evidence="12"/>
<dbReference type="PANTHER" id="PTHR43221:SF1">
    <property type="entry name" value="PROTEASE HTPX"/>
    <property type="match status" value="1"/>
</dbReference>
<keyword evidence="5 12" id="KW-0812">Transmembrane</keyword>
<dbReference type="STRING" id="314283.MED297_06888"/>
<evidence type="ECO:0000256" key="4">
    <source>
        <dbReference type="ARBA" id="ARBA00022670"/>
    </source>
</evidence>
<feature type="binding site" evidence="12">
    <location>
        <position position="147"/>
    </location>
    <ligand>
        <name>Zn(2+)</name>
        <dbReference type="ChEBI" id="CHEBI:29105"/>
        <note>catalytic</note>
    </ligand>
</feature>
<comment type="caution">
    <text evidence="14">The sequence shown here is derived from an EMBL/GenBank/DDBJ whole genome shotgun (WGS) entry which is preliminary data.</text>
</comment>
<keyword evidence="8 12" id="KW-0862">Zinc</keyword>
<evidence type="ECO:0000256" key="11">
    <source>
        <dbReference type="ARBA" id="ARBA00023136"/>
    </source>
</evidence>
<comment type="cofactor">
    <cofactor evidence="12">
        <name>Zn(2+)</name>
        <dbReference type="ChEBI" id="CHEBI:29105"/>
    </cofactor>
    <text evidence="12">Binds 1 zinc ion per subunit.</text>
</comment>
<dbReference type="GO" id="GO:0008270">
    <property type="term" value="F:zinc ion binding"/>
    <property type="evidence" value="ECO:0007669"/>
    <property type="project" value="UniProtKB-UniRule"/>
</dbReference>
<keyword evidence="7 12" id="KW-0378">Hydrolase</keyword>
<protein>
    <recommendedName>
        <fullName evidence="12">Protease HtpX</fullName>
        <ecNumber evidence="12">3.4.24.-</ecNumber>
    </recommendedName>
    <alternativeName>
        <fullName evidence="12">Heat shock protein HtpX</fullName>
    </alternativeName>
</protein>
<reference evidence="14 15" key="1">
    <citation type="submission" date="2006-02" db="EMBL/GenBank/DDBJ databases">
        <authorList>
            <person name="Pinhassi J."/>
            <person name="Pedros-Alio C."/>
            <person name="Ferriera S."/>
            <person name="Johnson J."/>
            <person name="Kravitz S."/>
            <person name="Halpern A."/>
            <person name="Remington K."/>
            <person name="Beeson K."/>
            <person name="Tran B."/>
            <person name="Rogers Y.-H."/>
            <person name="Friedman R."/>
            <person name="Venter J.C."/>
        </authorList>
    </citation>
    <scope>NUCLEOTIDE SEQUENCE [LARGE SCALE GENOMIC DNA]</scope>
    <source>
        <strain evidence="14 15">MED297</strain>
    </source>
</reference>
<evidence type="ECO:0000256" key="1">
    <source>
        <dbReference type="ARBA" id="ARBA00004651"/>
    </source>
</evidence>
<evidence type="ECO:0000256" key="8">
    <source>
        <dbReference type="ARBA" id="ARBA00022833"/>
    </source>
</evidence>
<sequence>MKRTMLFLATNIAIVLVLGVFLNILLPIFGVSLGDTSGLLILAMVFGFGGSFISLAMSKWMAKRATGAKVIEQPSTAMEQWLMETVSRLSKKAGIPMPEVAIFPSQSINAFATGASKNSSLVAVSSGMLQQMSQEEQEAVLAHEIAHVANGDMVTMALIQGVLNTFVIFLARIIANVISNAVSRGEEGQGLGFFAYMAVVFVLEMILGVLASIIAMWFSRQREYRADAGSAELVGAPKMIAALERLKRSAEPELEGQLVAFGINGKRSELFASHPSLDSRIDALRHR</sequence>
<dbReference type="AlphaFoldDB" id="A4BF74"/>
<proteinExistence type="inferred from homology"/>
<evidence type="ECO:0000256" key="12">
    <source>
        <dbReference type="HAMAP-Rule" id="MF_00188"/>
    </source>
</evidence>
<keyword evidence="3 12" id="KW-1003">Cell membrane</keyword>
<keyword evidence="15" id="KW-1185">Reference proteome</keyword>
<name>A4BF74_9GAMM</name>
<dbReference type="RefSeq" id="WP_008045270.1">
    <property type="nucleotide sequence ID" value="NZ_CH724152.1"/>
</dbReference>
<dbReference type="Gene3D" id="3.30.2010.10">
    <property type="entry name" value="Metalloproteases ('zincins'), catalytic domain"/>
    <property type="match status" value="1"/>
</dbReference>
<evidence type="ECO:0000256" key="6">
    <source>
        <dbReference type="ARBA" id="ARBA00022723"/>
    </source>
</evidence>
<evidence type="ECO:0000256" key="9">
    <source>
        <dbReference type="ARBA" id="ARBA00022989"/>
    </source>
</evidence>
<dbReference type="GO" id="GO:0006508">
    <property type="term" value="P:proteolysis"/>
    <property type="evidence" value="ECO:0007669"/>
    <property type="project" value="UniProtKB-KW"/>
</dbReference>
<evidence type="ECO:0000256" key="5">
    <source>
        <dbReference type="ARBA" id="ARBA00022692"/>
    </source>
</evidence>
<dbReference type="PANTHER" id="PTHR43221">
    <property type="entry name" value="PROTEASE HTPX"/>
    <property type="match status" value="1"/>
</dbReference>
<dbReference type="InterPro" id="IPR022919">
    <property type="entry name" value="Pept_M48_protease_HtpX"/>
</dbReference>
<dbReference type="Pfam" id="PF01435">
    <property type="entry name" value="Peptidase_M48"/>
    <property type="match status" value="1"/>
</dbReference>
<dbReference type="NCBIfam" id="NF003965">
    <property type="entry name" value="PRK05457.1"/>
    <property type="match status" value="1"/>
</dbReference>
<keyword evidence="6 12" id="KW-0479">Metal-binding</keyword>
<feature type="transmembrane region" description="Helical" evidence="12">
    <location>
        <begin position="39"/>
        <end position="57"/>
    </location>
</feature>
<accession>A4BF74</accession>
<feature type="domain" description="Peptidase M48" evidence="13">
    <location>
        <begin position="79"/>
        <end position="287"/>
    </location>
</feature>
<dbReference type="OrthoDB" id="15218at2"/>
<feature type="binding site" evidence="12">
    <location>
        <position position="223"/>
    </location>
    <ligand>
        <name>Zn(2+)</name>
        <dbReference type="ChEBI" id="CHEBI:29105"/>
        <note>catalytic</note>
    </ligand>
</feature>
<feature type="binding site" evidence="12">
    <location>
        <position position="143"/>
    </location>
    <ligand>
        <name>Zn(2+)</name>
        <dbReference type="ChEBI" id="CHEBI:29105"/>
        <note>catalytic</note>
    </ligand>
</feature>
<keyword evidence="12 14" id="KW-0346">Stress response</keyword>
<keyword evidence="10 12" id="KW-0482">Metalloprotease</keyword>
<feature type="transmembrane region" description="Helical" evidence="12">
    <location>
        <begin position="194"/>
        <end position="218"/>
    </location>
</feature>
<keyword evidence="11 12" id="KW-0472">Membrane</keyword>
<dbReference type="Proteomes" id="UP000005953">
    <property type="component" value="Unassembled WGS sequence"/>
</dbReference>
<dbReference type="HOGENOM" id="CLU_042266_1_0_6"/>
<evidence type="ECO:0000313" key="15">
    <source>
        <dbReference type="Proteomes" id="UP000005953"/>
    </source>
</evidence>
<evidence type="ECO:0000256" key="10">
    <source>
        <dbReference type="ARBA" id="ARBA00023049"/>
    </source>
</evidence>
<dbReference type="InterPro" id="IPR050083">
    <property type="entry name" value="HtpX_protease"/>
</dbReference>
<dbReference type="EMBL" id="AAOE01000012">
    <property type="protein sequence ID" value="EAR09187.1"/>
    <property type="molecule type" value="Genomic_DNA"/>
</dbReference>
<evidence type="ECO:0000256" key="7">
    <source>
        <dbReference type="ARBA" id="ARBA00022801"/>
    </source>
</evidence>
<dbReference type="MEROPS" id="M48.002"/>
<evidence type="ECO:0000313" key="14">
    <source>
        <dbReference type="EMBL" id="EAR09187.1"/>
    </source>
</evidence>
<keyword evidence="4 12" id="KW-0645">Protease</keyword>
<dbReference type="HAMAP" id="MF_00188">
    <property type="entry name" value="Pept_M48_protease_HtpX"/>
    <property type="match status" value="1"/>
</dbReference>
<keyword evidence="9 12" id="KW-1133">Transmembrane helix</keyword>
<organism evidence="14 15">
    <name type="scientific">Reinekea blandensis MED297</name>
    <dbReference type="NCBI Taxonomy" id="314283"/>
    <lineage>
        <taxon>Bacteria</taxon>
        <taxon>Pseudomonadati</taxon>
        <taxon>Pseudomonadota</taxon>
        <taxon>Gammaproteobacteria</taxon>
        <taxon>Oceanospirillales</taxon>
        <taxon>Saccharospirillaceae</taxon>
        <taxon>Reinekea</taxon>
    </lineage>
</organism>
<dbReference type="GO" id="GO:0004222">
    <property type="term" value="F:metalloendopeptidase activity"/>
    <property type="evidence" value="ECO:0007669"/>
    <property type="project" value="UniProtKB-UniRule"/>
</dbReference>
<evidence type="ECO:0000259" key="13">
    <source>
        <dbReference type="Pfam" id="PF01435"/>
    </source>
</evidence>